<dbReference type="EMBL" id="CP182909">
    <property type="protein sequence ID" value="XPM62732.1"/>
    <property type="molecule type" value="Genomic_DNA"/>
</dbReference>
<reference evidence="1 2" key="1">
    <citation type="journal article" date="2016" name="Genome Announc.">
        <title>Draft Genome Sequence of the Thermotolerant Cyanobacterium Desertifilum sp. IPPAS B-1220.</title>
        <authorList>
            <person name="Mironov K.S."/>
            <person name="Sinetova M.A."/>
            <person name="Bolatkhan K."/>
            <person name="Zayadan B.K."/>
            <person name="Ustinova V.V."/>
            <person name="Kupriyanova E.V."/>
            <person name="Skrypnik A.N."/>
            <person name="Gogoleva N.E."/>
            <person name="Gogolev Y.V."/>
            <person name="Los D.A."/>
        </authorList>
    </citation>
    <scope>NUCLEOTIDE SEQUENCE [LARGE SCALE GENOMIC DNA]</scope>
    <source>
        <strain evidence="1 2">IPPAS B-1220</strain>
    </source>
</reference>
<evidence type="ECO:0000313" key="1">
    <source>
        <dbReference type="EMBL" id="XPM62732.1"/>
    </source>
</evidence>
<keyword evidence="2" id="KW-1185">Reference proteome</keyword>
<sequence>MLWRDERSHPHSQLVGNPLGAIATLPQNLRIALSILLSSQFPMQIL</sequence>
<protein>
    <submittedName>
        <fullName evidence="1">Uncharacterized protein</fullName>
    </submittedName>
</protein>
<evidence type="ECO:0000313" key="2">
    <source>
        <dbReference type="Proteomes" id="UP000095472"/>
    </source>
</evidence>
<proteinExistence type="predicted"/>
<accession>A0ACD5GPV9</accession>
<name>A0ACD5GPV9_9CYAN</name>
<gene>
    <name evidence="1" type="ORF">BH720_024480</name>
</gene>
<organism evidence="1 2">
    <name type="scientific">Desertifilum tharense IPPAS B-1220</name>
    <dbReference type="NCBI Taxonomy" id="1781255"/>
    <lineage>
        <taxon>Bacteria</taxon>
        <taxon>Bacillati</taxon>
        <taxon>Cyanobacteriota</taxon>
        <taxon>Cyanophyceae</taxon>
        <taxon>Desertifilales</taxon>
        <taxon>Desertifilaceae</taxon>
        <taxon>Desertifilum</taxon>
    </lineage>
</organism>
<dbReference type="Proteomes" id="UP000095472">
    <property type="component" value="Chromosome"/>
</dbReference>